<evidence type="ECO:0000256" key="3">
    <source>
        <dbReference type="ARBA" id="ARBA00023159"/>
    </source>
</evidence>
<dbReference type="InterPro" id="IPR037923">
    <property type="entry name" value="HTH-like"/>
</dbReference>
<keyword evidence="2 6" id="KW-0238">DNA-binding</keyword>
<keyword evidence="7" id="KW-1185">Reference proteome</keyword>
<dbReference type="SUPFAM" id="SSF46689">
    <property type="entry name" value="Homeodomain-like"/>
    <property type="match status" value="2"/>
</dbReference>
<dbReference type="Pfam" id="PF12833">
    <property type="entry name" value="HTH_18"/>
    <property type="match status" value="1"/>
</dbReference>
<evidence type="ECO:0000256" key="2">
    <source>
        <dbReference type="ARBA" id="ARBA00023125"/>
    </source>
</evidence>
<organism evidence="6 7">
    <name type="scientific">Chitinasiproducens palmae</name>
    <dbReference type="NCBI Taxonomy" id="1770053"/>
    <lineage>
        <taxon>Bacteria</taxon>
        <taxon>Pseudomonadati</taxon>
        <taxon>Pseudomonadota</taxon>
        <taxon>Betaproteobacteria</taxon>
        <taxon>Burkholderiales</taxon>
        <taxon>Burkholderiaceae</taxon>
        <taxon>Chitinasiproducens</taxon>
    </lineage>
</organism>
<dbReference type="OrthoDB" id="9809338at2"/>
<dbReference type="PROSITE" id="PS01124">
    <property type="entry name" value="HTH_ARAC_FAMILY_2"/>
    <property type="match status" value="1"/>
</dbReference>
<keyword evidence="4" id="KW-0804">Transcription</keyword>
<evidence type="ECO:0000313" key="6">
    <source>
        <dbReference type="EMBL" id="SDV46911.1"/>
    </source>
</evidence>
<proteinExistence type="predicted"/>
<sequence>MSDAKTDVRLWRAPELGAQLLRGRFRGFSYDMHSHDTACFALITHGAIRIRMRGTEFIARQGDLYAIEADEAHAGWAVDDEGWRQRTLYVDSSRLRGLLGDTSNTALSLQGPLIRDATLTALFHGVHHCSDVQGAALKRETQYVRFAQRLLSRHVGARAPAAAAGREPRAIRIARCFLDENIDRTVHLDDIAKAVDLPVFTLFRAFERHLGVTPHGYQRQARLRAAQRLIQTGHALSAVAASAGYADQAHLTRAFKRALGVTPAVYRKALQG</sequence>
<evidence type="ECO:0000313" key="7">
    <source>
        <dbReference type="Proteomes" id="UP000243719"/>
    </source>
</evidence>
<keyword evidence="3" id="KW-0010">Activator</keyword>
<protein>
    <submittedName>
        <fullName evidence="6">AraC-type DNA-binding protein</fullName>
    </submittedName>
</protein>
<reference evidence="7" key="1">
    <citation type="submission" date="2016-09" db="EMBL/GenBank/DDBJ databases">
        <authorList>
            <person name="Varghese N."/>
            <person name="Submissions S."/>
        </authorList>
    </citation>
    <scope>NUCLEOTIDE SEQUENCE [LARGE SCALE GENOMIC DNA]</scope>
    <source>
        <strain evidence="7">JS23</strain>
    </source>
</reference>
<dbReference type="STRING" id="1770053.SAMN05216551_10295"/>
<dbReference type="SUPFAM" id="SSF51215">
    <property type="entry name" value="Regulatory protein AraC"/>
    <property type="match status" value="1"/>
</dbReference>
<dbReference type="PANTHER" id="PTHR46796">
    <property type="entry name" value="HTH-TYPE TRANSCRIPTIONAL ACTIVATOR RHAS-RELATED"/>
    <property type="match status" value="1"/>
</dbReference>
<feature type="domain" description="HTH araC/xylS-type" evidence="5">
    <location>
        <begin position="172"/>
        <end position="269"/>
    </location>
</feature>
<dbReference type="PANTHER" id="PTHR46796:SF2">
    <property type="entry name" value="TRANSCRIPTIONAL REGULATORY PROTEIN"/>
    <property type="match status" value="1"/>
</dbReference>
<dbReference type="PROSITE" id="PS00041">
    <property type="entry name" value="HTH_ARAC_FAMILY_1"/>
    <property type="match status" value="1"/>
</dbReference>
<dbReference type="Pfam" id="PF02311">
    <property type="entry name" value="AraC_binding"/>
    <property type="match status" value="1"/>
</dbReference>
<dbReference type="Proteomes" id="UP000243719">
    <property type="component" value="Unassembled WGS sequence"/>
</dbReference>
<dbReference type="InterPro" id="IPR014710">
    <property type="entry name" value="RmlC-like_jellyroll"/>
</dbReference>
<keyword evidence="1" id="KW-0805">Transcription regulation</keyword>
<dbReference type="GO" id="GO:0043565">
    <property type="term" value="F:sequence-specific DNA binding"/>
    <property type="evidence" value="ECO:0007669"/>
    <property type="project" value="InterPro"/>
</dbReference>
<gene>
    <name evidence="6" type="ORF">SAMN05216551_10295</name>
</gene>
<evidence type="ECO:0000256" key="4">
    <source>
        <dbReference type="ARBA" id="ARBA00023163"/>
    </source>
</evidence>
<evidence type="ECO:0000259" key="5">
    <source>
        <dbReference type="PROSITE" id="PS01124"/>
    </source>
</evidence>
<dbReference type="GO" id="GO:0003700">
    <property type="term" value="F:DNA-binding transcription factor activity"/>
    <property type="evidence" value="ECO:0007669"/>
    <property type="project" value="InterPro"/>
</dbReference>
<dbReference type="Gene3D" id="2.60.120.10">
    <property type="entry name" value="Jelly Rolls"/>
    <property type="match status" value="1"/>
</dbReference>
<dbReference type="RefSeq" id="WP_091904816.1">
    <property type="nucleotide sequence ID" value="NZ_FNLO01000002.1"/>
</dbReference>
<dbReference type="InterPro" id="IPR018060">
    <property type="entry name" value="HTH_AraC"/>
</dbReference>
<dbReference type="Gene3D" id="1.10.10.60">
    <property type="entry name" value="Homeodomain-like"/>
    <property type="match status" value="1"/>
</dbReference>
<dbReference type="InterPro" id="IPR050204">
    <property type="entry name" value="AraC_XylS_family_regulators"/>
</dbReference>
<dbReference type="EMBL" id="FNLO01000002">
    <property type="protein sequence ID" value="SDV46911.1"/>
    <property type="molecule type" value="Genomic_DNA"/>
</dbReference>
<dbReference type="InterPro" id="IPR003313">
    <property type="entry name" value="AraC-bd"/>
</dbReference>
<dbReference type="InterPro" id="IPR009057">
    <property type="entry name" value="Homeodomain-like_sf"/>
</dbReference>
<accession>A0A1H2PLK5</accession>
<name>A0A1H2PLK5_9BURK</name>
<evidence type="ECO:0000256" key="1">
    <source>
        <dbReference type="ARBA" id="ARBA00023015"/>
    </source>
</evidence>
<dbReference type="AlphaFoldDB" id="A0A1H2PLK5"/>
<dbReference type="InterPro" id="IPR018062">
    <property type="entry name" value="HTH_AraC-typ_CS"/>
</dbReference>
<dbReference type="SMART" id="SM00342">
    <property type="entry name" value="HTH_ARAC"/>
    <property type="match status" value="1"/>
</dbReference>